<reference evidence="1" key="1">
    <citation type="submission" date="2019-08" db="EMBL/GenBank/DDBJ databases">
        <title>The improved chromosome-level genome for the pearl oyster Pinctada fucata martensii using PacBio sequencing and Hi-C.</title>
        <authorList>
            <person name="Zheng Z."/>
        </authorList>
    </citation>
    <scope>NUCLEOTIDE SEQUENCE</scope>
    <source>
        <strain evidence="1">ZZ-2019</strain>
        <tissue evidence="1">Adductor muscle</tissue>
    </source>
</reference>
<dbReference type="EMBL" id="VSWD01000010">
    <property type="protein sequence ID" value="KAK3091301.1"/>
    <property type="molecule type" value="Genomic_DNA"/>
</dbReference>
<evidence type="ECO:0000313" key="2">
    <source>
        <dbReference type="Proteomes" id="UP001186944"/>
    </source>
</evidence>
<organism evidence="1 2">
    <name type="scientific">Pinctada imbricata</name>
    <name type="common">Atlantic pearl-oyster</name>
    <name type="synonym">Pinctada martensii</name>
    <dbReference type="NCBI Taxonomy" id="66713"/>
    <lineage>
        <taxon>Eukaryota</taxon>
        <taxon>Metazoa</taxon>
        <taxon>Spiralia</taxon>
        <taxon>Lophotrochozoa</taxon>
        <taxon>Mollusca</taxon>
        <taxon>Bivalvia</taxon>
        <taxon>Autobranchia</taxon>
        <taxon>Pteriomorphia</taxon>
        <taxon>Pterioida</taxon>
        <taxon>Pterioidea</taxon>
        <taxon>Pteriidae</taxon>
        <taxon>Pinctada</taxon>
    </lineage>
</organism>
<name>A0AA89BRE6_PINIB</name>
<feature type="non-terminal residue" evidence="1">
    <location>
        <position position="1"/>
    </location>
</feature>
<accession>A0AA89BRE6</accession>
<protein>
    <submittedName>
        <fullName evidence="1">Uncharacterized protein</fullName>
    </submittedName>
</protein>
<gene>
    <name evidence="1" type="ORF">FSP39_018783</name>
</gene>
<dbReference type="AlphaFoldDB" id="A0AA89BRE6"/>
<proteinExistence type="predicted"/>
<dbReference type="Proteomes" id="UP001186944">
    <property type="component" value="Unassembled WGS sequence"/>
</dbReference>
<sequence length="68" mass="7957">RSIYNWIGRERCRRQYDHSRNGPLLDSTWYSLKKELSTIGQCMPLSSGEGKALSYQDLLRVRVLTPKK</sequence>
<keyword evidence="2" id="KW-1185">Reference proteome</keyword>
<comment type="caution">
    <text evidence="1">The sequence shown here is derived from an EMBL/GenBank/DDBJ whole genome shotgun (WGS) entry which is preliminary data.</text>
</comment>
<evidence type="ECO:0000313" key="1">
    <source>
        <dbReference type="EMBL" id="KAK3091301.1"/>
    </source>
</evidence>